<keyword evidence="3" id="KW-1185">Reference proteome</keyword>
<dbReference type="PANTHER" id="PTHR45527:SF1">
    <property type="entry name" value="FATTY ACID SYNTHASE"/>
    <property type="match status" value="1"/>
</dbReference>
<comment type="caution">
    <text evidence="2">The sequence shown here is derived from an EMBL/GenBank/DDBJ whole genome shotgun (WGS) entry which is preliminary data.</text>
</comment>
<reference evidence="2 3" key="1">
    <citation type="submission" date="2020-07" db="EMBL/GenBank/DDBJ databases">
        <title>A pangenomic view of the genus Pectobacterium provides insights into genome organization, phylogeny, and virulence.</title>
        <authorList>
            <person name="Jonkheer E."/>
            <person name="Brankovics B."/>
            <person name="Houwers I."/>
            <person name="Van Der Wolf J."/>
            <person name="Bonants P."/>
            <person name="Vreeburg R."/>
            <person name="Bollema R."/>
            <person name="De Haan J."/>
            <person name="Berke L."/>
            <person name="De Ridder D."/>
            <person name="Smit S."/>
            <person name="Van Der Lee T.A.J."/>
        </authorList>
    </citation>
    <scope>NUCLEOTIDE SEQUENCE [LARGE SCALE GENOMIC DNA]</scope>
    <source>
        <strain evidence="2 3">NAK:384</strain>
    </source>
</reference>
<accession>A0ABS2WZM4</accession>
<dbReference type="Gene3D" id="3.40.50.980">
    <property type="match status" value="1"/>
</dbReference>
<organism evidence="2 3">
    <name type="scientific">Pectobacterium brasiliense</name>
    <dbReference type="NCBI Taxonomy" id="180957"/>
    <lineage>
        <taxon>Bacteria</taxon>
        <taxon>Pseudomonadati</taxon>
        <taxon>Pseudomonadota</taxon>
        <taxon>Gammaproteobacteria</taxon>
        <taxon>Enterobacterales</taxon>
        <taxon>Pectobacteriaceae</taxon>
        <taxon>Pectobacterium</taxon>
    </lineage>
</organism>
<name>A0ABS2WZM4_9GAMM</name>
<dbReference type="PANTHER" id="PTHR45527">
    <property type="entry name" value="NONRIBOSOMAL PEPTIDE SYNTHETASE"/>
    <property type="match status" value="1"/>
</dbReference>
<dbReference type="InterPro" id="IPR000873">
    <property type="entry name" value="AMP-dep_synth/lig_dom"/>
</dbReference>
<dbReference type="Proteomes" id="UP000762586">
    <property type="component" value="Unassembled WGS sequence"/>
</dbReference>
<dbReference type="RefSeq" id="WP_205561461.1">
    <property type="nucleotide sequence ID" value="NZ_JACGET010000006.1"/>
</dbReference>
<evidence type="ECO:0000313" key="3">
    <source>
        <dbReference type="Proteomes" id="UP000762586"/>
    </source>
</evidence>
<dbReference type="Pfam" id="PF00501">
    <property type="entry name" value="AMP-binding"/>
    <property type="match status" value="1"/>
</dbReference>
<dbReference type="SUPFAM" id="SSF56801">
    <property type="entry name" value="Acetyl-CoA synthetase-like"/>
    <property type="match status" value="1"/>
</dbReference>
<proteinExistence type="predicted"/>
<feature type="domain" description="AMP-dependent synthetase/ligase" evidence="1">
    <location>
        <begin position="3"/>
        <end position="75"/>
    </location>
</feature>
<feature type="non-terminal residue" evidence="2">
    <location>
        <position position="76"/>
    </location>
</feature>
<dbReference type="EMBL" id="JACGET010000006">
    <property type="protein sequence ID" value="MBN3105947.1"/>
    <property type="molecule type" value="Genomic_DNA"/>
</dbReference>
<gene>
    <name evidence="2" type="ORF">H4F48_07620</name>
</gene>
<evidence type="ECO:0000259" key="1">
    <source>
        <dbReference type="Pfam" id="PF00501"/>
    </source>
</evidence>
<feature type="non-terminal residue" evidence="2">
    <location>
        <position position="1"/>
    </location>
</feature>
<sequence>DALNRRANQLAHHLLSLGVKPDDRVAICVERSLDMVIGLLGILKAGAAYVPLDPGYPAERLAYMLDDAAPVALLTQ</sequence>
<protein>
    <submittedName>
        <fullName evidence="2">AMP-binding protein</fullName>
    </submittedName>
</protein>
<evidence type="ECO:0000313" key="2">
    <source>
        <dbReference type="EMBL" id="MBN3105947.1"/>
    </source>
</evidence>